<protein>
    <submittedName>
        <fullName evidence="1">Uncharacterized protein</fullName>
    </submittedName>
</protein>
<gene>
    <name evidence="1" type="ORF">SOIL9_71330</name>
</gene>
<evidence type="ECO:0000313" key="1">
    <source>
        <dbReference type="EMBL" id="VTS03587.1"/>
    </source>
</evidence>
<reference evidence="1 2" key="1">
    <citation type="submission" date="2019-05" db="EMBL/GenBank/DDBJ databases">
        <authorList>
            <consortium name="Science for Life Laboratories"/>
        </authorList>
    </citation>
    <scope>NUCLEOTIDE SEQUENCE [LARGE SCALE GENOMIC DNA]</scope>
    <source>
        <strain evidence="1">Soil9</strain>
    </source>
</reference>
<organism evidence="1 2">
    <name type="scientific">Gemmata massiliana</name>
    <dbReference type="NCBI Taxonomy" id="1210884"/>
    <lineage>
        <taxon>Bacteria</taxon>
        <taxon>Pseudomonadati</taxon>
        <taxon>Planctomycetota</taxon>
        <taxon>Planctomycetia</taxon>
        <taxon>Gemmatales</taxon>
        <taxon>Gemmataceae</taxon>
        <taxon>Gemmata</taxon>
    </lineage>
</organism>
<dbReference type="Proteomes" id="UP000464178">
    <property type="component" value="Chromosome"/>
</dbReference>
<dbReference type="AlphaFoldDB" id="A0A6P2DKQ4"/>
<proteinExistence type="predicted"/>
<keyword evidence="2" id="KW-1185">Reference proteome</keyword>
<sequence>MWSTHVAASIRPRSAHSTHVGCCCKYSLDTFDHRAVYPRSCRVPRAALVGRGWGFGLGRYCLGRLGIAEFYTIGCDDSISEIDR</sequence>
<dbReference type="EMBL" id="LR593886">
    <property type="protein sequence ID" value="VTS03587.1"/>
    <property type="molecule type" value="Genomic_DNA"/>
</dbReference>
<dbReference type="KEGG" id="gms:SOIL9_71330"/>
<accession>A0A6P2DKQ4</accession>
<evidence type="ECO:0000313" key="2">
    <source>
        <dbReference type="Proteomes" id="UP000464178"/>
    </source>
</evidence>
<name>A0A6P2DKQ4_9BACT</name>